<organism evidence="2 3">
    <name type="scientific">Rhodotorula taiwanensis</name>
    <dbReference type="NCBI Taxonomy" id="741276"/>
    <lineage>
        <taxon>Eukaryota</taxon>
        <taxon>Fungi</taxon>
        <taxon>Dikarya</taxon>
        <taxon>Basidiomycota</taxon>
        <taxon>Pucciniomycotina</taxon>
        <taxon>Microbotryomycetes</taxon>
        <taxon>Sporidiobolales</taxon>
        <taxon>Sporidiobolaceae</taxon>
        <taxon>Rhodotorula</taxon>
    </lineage>
</organism>
<evidence type="ECO:0000256" key="1">
    <source>
        <dbReference type="SAM" id="MobiDB-lite"/>
    </source>
</evidence>
<feature type="compositionally biased region" description="Basic and acidic residues" evidence="1">
    <location>
        <begin position="100"/>
        <end position="114"/>
    </location>
</feature>
<gene>
    <name evidence="2" type="ORF">BMF94_6417</name>
</gene>
<comment type="caution">
    <text evidence="2">The sequence shown here is derived from an EMBL/GenBank/DDBJ whole genome shotgun (WGS) entry which is preliminary data.</text>
</comment>
<proteinExistence type="predicted"/>
<protein>
    <submittedName>
        <fullName evidence="2">Uncharacterized protein</fullName>
    </submittedName>
</protein>
<dbReference type="InterPro" id="IPR037666">
    <property type="entry name" value="CCDC43"/>
</dbReference>
<dbReference type="Proteomes" id="UP000237144">
    <property type="component" value="Unassembled WGS sequence"/>
</dbReference>
<dbReference type="PANTHER" id="PTHR31684">
    <property type="entry name" value="COILED-COIL DOMAIN-CONTAINING PROTEIN 43"/>
    <property type="match status" value="1"/>
</dbReference>
<sequence>MAELQELIATQLSALSLRNDDETVEFIVGLVEEESFEPEDRRSAILGMLEADEDDDTTTSSVDKLLEEASAHQEKVLAERRAEEEAAAAAAAAAAGGKYTKPEGKKLSPADEAKRKADLLKQYGYLEEETEADRIAREESERAPEKALKDPSQMSKKQRKKAFEGVDLLALPNMNKAHVDAADKQRRAASASAAQAKKARDEADRKKQKDDEKRKLEEKRKKAAKVERKA</sequence>
<feature type="region of interest" description="Disordered" evidence="1">
    <location>
        <begin position="68"/>
        <end position="114"/>
    </location>
</feature>
<feature type="compositionally biased region" description="Basic and acidic residues" evidence="1">
    <location>
        <begin position="177"/>
        <end position="186"/>
    </location>
</feature>
<name>A0A2S5B149_9BASI</name>
<feature type="region of interest" description="Disordered" evidence="1">
    <location>
        <begin position="177"/>
        <end position="230"/>
    </location>
</feature>
<dbReference type="EMBL" id="PJQD01000115">
    <property type="protein sequence ID" value="POY70503.1"/>
    <property type="molecule type" value="Genomic_DNA"/>
</dbReference>
<dbReference type="OrthoDB" id="18679at2759"/>
<reference evidence="2 3" key="1">
    <citation type="journal article" date="2018" name="Front. Microbiol.">
        <title>Prospects for Fungal Bioremediation of Acidic Radioactive Waste Sites: Characterization and Genome Sequence of Rhodotorula taiwanensis MD1149.</title>
        <authorList>
            <person name="Tkavc R."/>
            <person name="Matrosova V.Y."/>
            <person name="Grichenko O.E."/>
            <person name="Gostincar C."/>
            <person name="Volpe R.P."/>
            <person name="Klimenkova P."/>
            <person name="Gaidamakova E.K."/>
            <person name="Zhou C.E."/>
            <person name="Stewart B.J."/>
            <person name="Lyman M.G."/>
            <person name="Malfatti S.A."/>
            <person name="Rubinfeld B."/>
            <person name="Courtot M."/>
            <person name="Singh J."/>
            <person name="Dalgard C.L."/>
            <person name="Hamilton T."/>
            <person name="Frey K.G."/>
            <person name="Gunde-Cimerman N."/>
            <person name="Dugan L."/>
            <person name="Daly M.J."/>
        </authorList>
    </citation>
    <scope>NUCLEOTIDE SEQUENCE [LARGE SCALE GENOMIC DNA]</scope>
    <source>
        <strain evidence="2 3">MD1149</strain>
    </source>
</reference>
<keyword evidence="3" id="KW-1185">Reference proteome</keyword>
<feature type="compositionally biased region" description="Basic and acidic residues" evidence="1">
    <location>
        <begin position="68"/>
        <end position="84"/>
    </location>
</feature>
<feature type="compositionally biased region" description="Basic and acidic residues" evidence="1">
    <location>
        <begin position="198"/>
        <end position="230"/>
    </location>
</feature>
<evidence type="ECO:0000313" key="2">
    <source>
        <dbReference type="EMBL" id="POY70503.1"/>
    </source>
</evidence>
<evidence type="ECO:0000313" key="3">
    <source>
        <dbReference type="Proteomes" id="UP000237144"/>
    </source>
</evidence>
<accession>A0A2S5B149</accession>
<feature type="region of interest" description="Disordered" evidence="1">
    <location>
        <begin position="128"/>
        <end position="161"/>
    </location>
</feature>
<dbReference type="PANTHER" id="PTHR31684:SF2">
    <property type="entry name" value="COILED-COIL DOMAIN-CONTAINING PROTEIN 43"/>
    <property type="match status" value="1"/>
</dbReference>
<feature type="compositionally biased region" description="Basic and acidic residues" evidence="1">
    <location>
        <begin position="132"/>
        <end position="149"/>
    </location>
</feature>
<dbReference type="AlphaFoldDB" id="A0A2S5B149"/>